<evidence type="ECO:0000313" key="3">
    <source>
        <dbReference type="EMBL" id="PNX89892.1"/>
    </source>
</evidence>
<feature type="signal peptide" evidence="2">
    <location>
        <begin position="1"/>
        <end position="19"/>
    </location>
</feature>
<keyword evidence="1" id="KW-0812">Transmembrane</keyword>
<accession>A0A2K3MGH0</accession>
<keyword evidence="2" id="KW-0732">Signal</keyword>
<dbReference type="Proteomes" id="UP000236291">
    <property type="component" value="Unassembled WGS sequence"/>
</dbReference>
<dbReference type="AlphaFoldDB" id="A0A2K3MGH0"/>
<dbReference type="Gene3D" id="3.80.10.10">
    <property type="entry name" value="Ribonuclease Inhibitor"/>
    <property type="match status" value="1"/>
</dbReference>
<dbReference type="ExpressionAtlas" id="A0A2K3MGH0">
    <property type="expression patterns" value="baseline"/>
</dbReference>
<comment type="caution">
    <text evidence="3">The sequence shown here is derived from an EMBL/GenBank/DDBJ whole genome shotgun (WGS) entry which is preliminary data.</text>
</comment>
<protein>
    <submittedName>
        <fullName evidence="3">Disease resistance protein rpm1-like</fullName>
    </submittedName>
</protein>
<organism evidence="3 4">
    <name type="scientific">Trifolium pratense</name>
    <name type="common">Red clover</name>
    <dbReference type="NCBI Taxonomy" id="57577"/>
    <lineage>
        <taxon>Eukaryota</taxon>
        <taxon>Viridiplantae</taxon>
        <taxon>Streptophyta</taxon>
        <taxon>Embryophyta</taxon>
        <taxon>Tracheophyta</taxon>
        <taxon>Spermatophyta</taxon>
        <taxon>Magnoliopsida</taxon>
        <taxon>eudicotyledons</taxon>
        <taxon>Gunneridae</taxon>
        <taxon>Pentapetalae</taxon>
        <taxon>rosids</taxon>
        <taxon>fabids</taxon>
        <taxon>Fabales</taxon>
        <taxon>Fabaceae</taxon>
        <taxon>Papilionoideae</taxon>
        <taxon>50 kb inversion clade</taxon>
        <taxon>NPAAA clade</taxon>
        <taxon>Hologalegina</taxon>
        <taxon>IRL clade</taxon>
        <taxon>Trifolieae</taxon>
        <taxon>Trifolium</taxon>
    </lineage>
</organism>
<evidence type="ECO:0000256" key="2">
    <source>
        <dbReference type="SAM" id="SignalP"/>
    </source>
</evidence>
<dbReference type="InterPro" id="IPR032675">
    <property type="entry name" value="LRR_dom_sf"/>
</dbReference>
<dbReference type="EMBL" id="ASHM01061190">
    <property type="protein sequence ID" value="PNX89892.1"/>
    <property type="molecule type" value="Genomic_DNA"/>
</dbReference>
<proteinExistence type="predicted"/>
<dbReference type="STRING" id="57577.A0A2K3MGH0"/>
<sequence length="129" mass="14759">MQSLKSLQHLLILSIGVGAYGGSHLYFQDGWFQKLKELDIGSSDELREIIIDKGTLSSLKKLQLYGLPKLKNIPTGIQHLEKLEVLHIRSMQVEYLQHKSPEDWNWIMEHVPLVEISTSDGNIVPNSRR</sequence>
<evidence type="ECO:0000256" key="1">
    <source>
        <dbReference type="SAM" id="Phobius"/>
    </source>
</evidence>
<feature type="chain" id="PRO_5014454378" evidence="2">
    <location>
        <begin position="20"/>
        <end position="129"/>
    </location>
</feature>
<keyword evidence="1" id="KW-0472">Membrane</keyword>
<evidence type="ECO:0000313" key="4">
    <source>
        <dbReference type="Proteomes" id="UP000236291"/>
    </source>
</evidence>
<feature type="transmembrane region" description="Helical" evidence="1">
    <location>
        <begin position="6"/>
        <end position="27"/>
    </location>
</feature>
<name>A0A2K3MGH0_TRIPR</name>
<keyword evidence="1" id="KW-1133">Transmembrane helix</keyword>
<gene>
    <name evidence="3" type="ORF">L195_g046014</name>
</gene>
<reference evidence="3 4" key="2">
    <citation type="journal article" date="2017" name="Front. Plant Sci.">
        <title>Gene Classification and Mining of Molecular Markers Useful in Red Clover (Trifolium pratense) Breeding.</title>
        <authorList>
            <person name="Istvanek J."/>
            <person name="Dluhosova J."/>
            <person name="Dluhos P."/>
            <person name="Patkova L."/>
            <person name="Nedelnik J."/>
            <person name="Repkova J."/>
        </authorList>
    </citation>
    <scope>NUCLEOTIDE SEQUENCE [LARGE SCALE GENOMIC DNA]</scope>
    <source>
        <strain evidence="4">cv. Tatra</strain>
        <tissue evidence="3">Young leaves</tissue>
    </source>
</reference>
<reference evidence="3 4" key="1">
    <citation type="journal article" date="2014" name="Am. J. Bot.">
        <title>Genome assembly and annotation for red clover (Trifolium pratense; Fabaceae).</title>
        <authorList>
            <person name="Istvanek J."/>
            <person name="Jaros M."/>
            <person name="Krenek A."/>
            <person name="Repkova J."/>
        </authorList>
    </citation>
    <scope>NUCLEOTIDE SEQUENCE [LARGE SCALE GENOMIC DNA]</scope>
    <source>
        <strain evidence="4">cv. Tatra</strain>
        <tissue evidence="3">Young leaves</tissue>
    </source>
</reference>
<dbReference type="SUPFAM" id="SSF52047">
    <property type="entry name" value="RNI-like"/>
    <property type="match status" value="1"/>
</dbReference>